<evidence type="ECO:0000313" key="10">
    <source>
        <dbReference type="EMBL" id="NWJ47597.1"/>
    </source>
</evidence>
<feature type="transmembrane region" description="Helical" evidence="8">
    <location>
        <begin position="324"/>
        <end position="343"/>
    </location>
</feature>
<dbReference type="InterPro" id="IPR004638">
    <property type="entry name" value="EmrB-like"/>
</dbReference>
<dbReference type="PROSITE" id="PS50850">
    <property type="entry name" value="MFS"/>
    <property type="match status" value="1"/>
</dbReference>
<dbReference type="Pfam" id="PF07690">
    <property type="entry name" value="MFS_1"/>
    <property type="match status" value="1"/>
</dbReference>
<dbReference type="Proteomes" id="UP001431572">
    <property type="component" value="Chromosome 2"/>
</dbReference>
<feature type="domain" description="Major facilitator superfamily (MFS) profile" evidence="9">
    <location>
        <begin position="9"/>
        <end position="510"/>
    </location>
</feature>
<dbReference type="InterPro" id="IPR036259">
    <property type="entry name" value="MFS_trans_sf"/>
</dbReference>
<feature type="transmembrane region" description="Helical" evidence="8">
    <location>
        <begin position="487"/>
        <end position="505"/>
    </location>
</feature>
<protein>
    <submittedName>
        <fullName evidence="10">DHA2 family efflux MFS transporter permease subunit</fullName>
    </submittedName>
</protein>
<reference evidence="11" key="2">
    <citation type="journal article" date="2024" name="Nature">
        <title>Anoxygenic phototroph of the Chloroflexota uses a type I reaction centre.</title>
        <authorList>
            <person name="Tsuji J.M."/>
            <person name="Shaw N.A."/>
            <person name="Nagashima S."/>
            <person name="Venkiteswaran J.J."/>
            <person name="Schiff S.L."/>
            <person name="Watanabe T."/>
            <person name="Fukui M."/>
            <person name="Hanada S."/>
            <person name="Tank M."/>
            <person name="Neufeld J.D."/>
        </authorList>
    </citation>
    <scope>NUCLEOTIDE SEQUENCE</scope>
    <source>
        <strain evidence="11">L227-S17</strain>
    </source>
</reference>
<organism evidence="10 12">
    <name type="scientific">Candidatus Chlorohelix allophototropha</name>
    <dbReference type="NCBI Taxonomy" id="3003348"/>
    <lineage>
        <taxon>Bacteria</taxon>
        <taxon>Bacillati</taxon>
        <taxon>Chloroflexota</taxon>
        <taxon>Chloroflexia</taxon>
        <taxon>Candidatus Chloroheliales</taxon>
        <taxon>Candidatus Chloroheliaceae</taxon>
        <taxon>Candidatus Chlorohelix</taxon>
    </lineage>
</organism>
<evidence type="ECO:0000259" key="9">
    <source>
        <dbReference type="PROSITE" id="PS50850"/>
    </source>
</evidence>
<evidence type="ECO:0000256" key="2">
    <source>
        <dbReference type="ARBA" id="ARBA00008537"/>
    </source>
</evidence>
<evidence type="ECO:0000256" key="5">
    <source>
        <dbReference type="ARBA" id="ARBA00022692"/>
    </source>
</evidence>
<evidence type="ECO:0000256" key="3">
    <source>
        <dbReference type="ARBA" id="ARBA00022448"/>
    </source>
</evidence>
<evidence type="ECO:0000256" key="7">
    <source>
        <dbReference type="ARBA" id="ARBA00023136"/>
    </source>
</evidence>
<proteinExistence type="inferred from homology"/>
<comment type="subcellular location">
    <subcellularLocation>
        <location evidence="1">Cell membrane</location>
        <topology evidence="1">Multi-pass membrane protein</topology>
    </subcellularLocation>
</comment>
<dbReference type="PANTHER" id="PTHR42718">
    <property type="entry name" value="MAJOR FACILITATOR SUPERFAMILY MULTIDRUG TRANSPORTER MFSC"/>
    <property type="match status" value="1"/>
</dbReference>
<sequence length="533" mass="57139">MTKGRKYAIALTAALGLIMGILDNTIVNIALVPIAKELKIDLSTVQWLVTGYFLAQAAVIPVAGYLGNRFGSRRIFMGSVAIFTLGSLLCGVTQDPTMLITFRVLQGIGAGALFPLGQALALDPFEPHERPAAMSLLVIPILLGPILGPILGGWLNDSFGWQYLFLINVPIGFITVFLTWRVMPHDHHRTPEELAKSKQFDYVGLVLSTMGVLGIVYGFSLVNEVDPATRTQLNPSGIAYGWGYWLVWTLVGVGTALVAAFCLYELRRPDPMLDLRMFKKYSFTIATIVSCVISGTVFGALLLLPVFLQQIRTPHLTALDTGLALIPQGIGSLIGAGLGGPLFNKLGGRIITGAGAIFVIIALWQFGNLTPTTDGWAMTPWNFLLGMGLGLTFIPSQTLAFLSLRGTALTKASSLLNVTRQIAGSVATAITITLLGQQTTYHFNLLQADAIKNLPAGAPTPNPADPQYAQAMQQLGAQAGTNGINDVFIYLAIGTVLVFLLSFALPSRKNVIAMEEEAERLHGSLEVAPIHIG</sequence>
<feature type="transmembrane region" description="Helical" evidence="8">
    <location>
        <begin position="242"/>
        <end position="264"/>
    </location>
</feature>
<feature type="transmembrane region" description="Helical" evidence="8">
    <location>
        <begin position="134"/>
        <end position="155"/>
    </location>
</feature>
<keyword evidence="7 8" id="KW-0472">Membrane</keyword>
<dbReference type="Gene3D" id="1.20.1720.10">
    <property type="entry name" value="Multidrug resistance protein D"/>
    <property type="match status" value="1"/>
</dbReference>
<keyword evidence="13" id="KW-1185">Reference proteome</keyword>
<dbReference type="AlphaFoldDB" id="A0A8T7M647"/>
<feature type="transmembrane region" description="Helical" evidence="8">
    <location>
        <begin position="161"/>
        <end position="180"/>
    </location>
</feature>
<evidence type="ECO:0000256" key="8">
    <source>
        <dbReference type="SAM" id="Phobius"/>
    </source>
</evidence>
<dbReference type="CDD" id="cd17503">
    <property type="entry name" value="MFS_LmrB_MDR_like"/>
    <property type="match status" value="1"/>
</dbReference>
<feature type="transmembrane region" description="Helical" evidence="8">
    <location>
        <begin position="350"/>
        <end position="367"/>
    </location>
</feature>
<comment type="similarity">
    <text evidence="2">Belongs to the major facilitator superfamily. EmrB family.</text>
</comment>
<dbReference type="GO" id="GO:0022857">
    <property type="term" value="F:transmembrane transporter activity"/>
    <property type="evidence" value="ECO:0007669"/>
    <property type="project" value="InterPro"/>
</dbReference>
<dbReference type="EMBL" id="JACATZ010000003">
    <property type="protein sequence ID" value="NWJ47597.1"/>
    <property type="molecule type" value="Genomic_DNA"/>
</dbReference>
<dbReference type="Proteomes" id="UP000521676">
    <property type="component" value="Unassembled WGS sequence"/>
</dbReference>
<dbReference type="EMBL" id="CP128400">
    <property type="protein sequence ID" value="WJW69509.1"/>
    <property type="molecule type" value="Genomic_DNA"/>
</dbReference>
<dbReference type="Gene3D" id="1.20.1250.20">
    <property type="entry name" value="MFS general substrate transporter like domains"/>
    <property type="match status" value="1"/>
</dbReference>
<evidence type="ECO:0000256" key="1">
    <source>
        <dbReference type="ARBA" id="ARBA00004651"/>
    </source>
</evidence>
<gene>
    <name evidence="10" type="ORF">HXX08_17210</name>
    <name evidence="11" type="ORF">OZ401_003126</name>
</gene>
<dbReference type="InterPro" id="IPR020846">
    <property type="entry name" value="MFS_dom"/>
</dbReference>
<feature type="transmembrane region" description="Helical" evidence="8">
    <location>
        <begin position="379"/>
        <end position="402"/>
    </location>
</feature>
<feature type="transmembrane region" description="Helical" evidence="8">
    <location>
        <begin position="100"/>
        <end position="122"/>
    </location>
</feature>
<name>A0A8T7M647_9CHLR</name>
<evidence type="ECO:0000313" key="11">
    <source>
        <dbReference type="EMBL" id="WJW69509.1"/>
    </source>
</evidence>
<dbReference type="GO" id="GO:0005886">
    <property type="term" value="C:plasma membrane"/>
    <property type="evidence" value="ECO:0007669"/>
    <property type="project" value="UniProtKB-SubCell"/>
</dbReference>
<keyword evidence="5 8" id="KW-0812">Transmembrane</keyword>
<dbReference type="InterPro" id="IPR011701">
    <property type="entry name" value="MFS"/>
</dbReference>
<feature type="transmembrane region" description="Helical" evidence="8">
    <location>
        <begin position="75"/>
        <end position="94"/>
    </location>
</feature>
<evidence type="ECO:0000313" key="12">
    <source>
        <dbReference type="Proteomes" id="UP000521676"/>
    </source>
</evidence>
<keyword evidence="6 8" id="KW-1133">Transmembrane helix</keyword>
<dbReference type="SUPFAM" id="SSF103473">
    <property type="entry name" value="MFS general substrate transporter"/>
    <property type="match status" value="1"/>
</dbReference>
<keyword evidence="3" id="KW-0813">Transport</keyword>
<feature type="transmembrane region" description="Helical" evidence="8">
    <location>
        <begin position="47"/>
        <end position="68"/>
    </location>
</feature>
<feature type="transmembrane region" description="Helical" evidence="8">
    <location>
        <begin position="7"/>
        <end position="35"/>
    </location>
</feature>
<evidence type="ECO:0000256" key="6">
    <source>
        <dbReference type="ARBA" id="ARBA00022989"/>
    </source>
</evidence>
<evidence type="ECO:0000256" key="4">
    <source>
        <dbReference type="ARBA" id="ARBA00022475"/>
    </source>
</evidence>
<feature type="transmembrane region" description="Helical" evidence="8">
    <location>
        <begin position="200"/>
        <end position="222"/>
    </location>
</feature>
<dbReference type="PANTHER" id="PTHR42718:SF9">
    <property type="entry name" value="MAJOR FACILITATOR SUPERFAMILY MULTIDRUG TRANSPORTER MFSC"/>
    <property type="match status" value="1"/>
</dbReference>
<feature type="transmembrane region" description="Helical" evidence="8">
    <location>
        <begin position="414"/>
        <end position="436"/>
    </location>
</feature>
<accession>A0A8T7M647</accession>
<reference evidence="10 12" key="1">
    <citation type="submission" date="2020-06" db="EMBL/GenBank/DDBJ databases">
        <title>Anoxygenic phototrophic Chloroflexota member uses a Type I reaction center.</title>
        <authorList>
            <person name="Tsuji J.M."/>
            <person name="Shaw N.A."/>
            <person name="Nagashima S."/>
            <person name="Venkiteswaran J."/>
            <person name="Schiff S.L."/>
            <person name="Hanada S."/>
            <person name="Tank M."/>
            <person name="Neufeld J.D."/>
        </authorList>
    </citation>
    <scope>NUCLEOTIDE SEQUENCE [LARGE SCALE GENOMIC DNA]</scope>
    <source>
        <strain evidence="10">L227-S17</strain>
    </source>
</reference>
<keyword evidence="4" id="KW-1003">Cell membrane</keyword>
<feature type="transmembrane region" description="Helical" evidence="8">
    <location>
        <begin position="285"/>
        <end position="304"/>
    </location>
</feature>
<dbReference type="RefSeq" id="WP_341471390.1">
    <property type="nucleotide sequence ID" value="NZ_CP128400.1"/>
</dbReference>
<dbReference type="NCBIfam" id="TIGR00711">
    <property type="entry name" value="efflux_EmrB"/>
    <property type="match status" value="1"/>
</dbReference>
<evidence type="ECO:0000313" key="13">
    <source>
        <dbReference type="Proteomes" id="UP001431572"/>
    </source>
</evidence>